<evidence type="ECO:0000313" key="6">
    <source>
        <dbReference type="EMBL" id="MBK1630298.1"/>
    </source>
</evidence>
<evidence type="ECO:0000256" key="1">
    <source>
        <dbReference type="ARBA" id="ARBA00001933"/>
    </source>
</evidence>
<comment type="catalytic activity">
    <reaction evidence="4">
        <text>(sulfur carrier)-H + L-cysteine = (sulfur carrier)-SH + L-alanine</text>
        <dbReference type="Rhea" id="RHEA:43892"/>
        <dbReference type="Rhea" id="RHEA-COMP:14737"/>
        <dbReference type="Rhea" id="RHEA-COMP:14739"/>
        <dbReference type="ChEBI" id="CHEBI:29917"/>
        <dbReference type="ChEBI" id="CHEBI:35235"/>
        <dbReference type="ChEBI" id="CHEBI:57972"/>
        <dbReference type="ChEBI" id="CHEBI:64428"/>
        <dbReference type="EC" id="2.8.1.7"/>
    </reaction>
</comment>
<dbReference type="InterPro" id="IPR015424">
    <property type="entry name" value="PyrdxlP-dep_Trfase"/>
</dbReference>
<evidence type="ECO:0000259" key="5">
    <source>
        <dbReference type="Pfam" id="PF00266"/>
    </source>
</evidence>
<evidence type="ECO:0000256" key="2">
    <source>
        <dbReference type="ARBA" id="ARBA00006490"/>
    </source>
</evidence>
<dbReference type="InterPro" id="IPR015421">
    <property type="entry name" value="PyrdxlP-dep_Trfase_major"/>
</dbReference>
<dbReference type="EMBL" id="NRRV01000010">
    <property type="protein sequence ID" value="MBK1630298.1"/>
    <property type="molecule type" value="Genomic_DNA"/>
</dbReference>
<keyword evidence="7" id="KW-1185">Reference proteome</keyword>
<dbReference type="Proteomes" id="UP000748752">
    <property type="component" value="Unassembled WGS sequence"/>
</dbReference>
<accession>A0ABS1CEY9</accession>
<dbReference type="PANTHER" id="PTHR11601:SF34">
    <property type="entry name" value="CYSTEINE DESULFURASE"/>
    <property type="match status" value="1"/>
</dbReference>
<dbReference type="InterPro" id="IPR000192">
    <property type="entry name" value="Aminotrans_V_dom"/>
</dbReference>
<feature type="domain" description="Aminotransferase class V" evidence="5">
    <location>
        <begin position="16"/>
        <end position="94"/>
    </location>
</feature>
<evidence type="ECO:0000256" key="3">
    <source>
        <dbReference type="ARBA" id="ARBA00022898"/>
    </source>
</evidence>
<sequence length="103" mass="10848">MLNVHDAAMPRTDSPIYLDSAATTRVAPEVCAAMLAQLDGTAGFANPCSGQHEPGLRAADTVERARADVAAELHCAAAEIIFTGSATESINLRIVCRRAVRRA</sequence>
<comment type="cofactor">
    <cofactor evidence="1">
        <name>pyridoxal 5'-phosphate</name>
        <dbReference type="ChEBI" id="CHEBI:597326"/>
    </cofactor>
</comment>
<dbReference type="PANTHER" id="PTHR11601">
    <property type="entry name" value="CYSTEINE DESULFURYLASE FAMILY MEMBER"/>
    <property type="match status" value="1"/>
</dbReference>
<dbReference type="Pfam" id="PF00266">
    <property type="entry name" value="Aminotran_5"/>
    <property type="match status" value="1"/>
</dbReference>
<name>A0ABS1CEY9_9GAMM</name>
<dbReference type="Gene3D" id="3.90.1150.10">
    <property type="entry name" value="Aspartate Aminotransferase, domain 1"/>
    <property type="match status" value="1"/>
</dbReference>
<comment type="caution">
    <text evidence="6">The sequence shown here is derived from an EMBL/GenBank/DDBJ whole genome shotgun (WGS) entry which is preliminary data.</text>
</comment>
<organism evidence="6 7">
    <name type="scientific">Thiohalocapsa halophila</name>
    <dbReference type="NCBI Taxonomy" id="69359"/>
    <lineage>
        <taxon>Bacteria</taxon>
        <taxon>Pseudomonadati</taxon>
        <taxon>Pseudomonadota</taxon>
        <taxon>Gammaproteobacteria</taxon>
        <taxon>Chromatiales</taxon>
        <taxon>Chromatiaceae</taxon>
        <taxon>Thiohalocapsa</taxon>
    </lineage>
</organism>
<gene>
    <name evidence="6" type="ORF">CKO31_05960</name>
</gene>
<evidence type="ECO:0000256" key="4">
    <source>
        <dbReference type="ARBA" id="ARBA00050776"/>
    </source>
</evidence>
<dbReference type="InterPro" id="IPR015422">
    <property type="entry name" value="PyrdxlP-dep_Trfase_small"/>
</dbReference>
<evidence type="ECO:0000313" key="7">
    <source>
        <dbReference type="Proteomes" id="UP000748752"/>
    </source>
</evidence>
<protein>
    <recommendedName>
        <fullName evidence="5">Aminotransferase class V domain-containing protein</fullName>
    </recommendedName>
</protein>
<proteinExistence type="inferred from homology"/>
<keyword evidence="3" id="KW-0663">Pyridoxal phosphate</keyword>
<dbReference type="Gene3D" id="3.40.640.10">
    <property type="entry name" value="Type I PLP-dependent aspartate aminotransferase-like (Major domain)"/>
    <property type="match status" value="1"/>
</dbReference>
<dbReference type="SUPFAM" id="SSF53383">
    <property type="entry name" value="PLP-dependent transferases"/>
    <property type="match status" value="1"/>
</dbReference>
<reference evidence="6 7" key="1">
    <citation type="journal article" date="2020" name="Microorganisms">
        <title>Osmotic Adaptation and Compatible Solute Biosynthesis of Phototrophic Bacteria as Revealed from Genome Analyses.</title>
        <authorList>
            <person name="Imhoff J.F."/>
            <person name="Rahn T."/>
            <person name="Kunzel S."/>
            <person name="Keller A."/>
            <person name="Neulinger S.C."/>
        </authorList>
    </citation>
    <scope>NUCLEOTIDE SEQUENCE [LARGE SCALE GENOMIC DNA]</scope>
    <source>
        <strain evidence="6 7">DSM 6210</strain>
    </source>
</reference>
<comment type="similarity">
    <text evidence="2">Belongs to the class-V pyridoxal-phosphate-dependent aminotransferase family. NifS/IscS subfamily.</text>
</comment>